<dbReference type="AlphaFoldDB" id="A0A1D1YNH4"/>
<proteinExistence type="predicted"/>
<accession>A0A1D1YNH4</accession>
<feature type="compositionally biased region" description="Low complexity" evidence="1">
    <location>
        <begin position="79"/>
        <end position="95"/>
    </location>
</feature>
<evidence type="ECO:0000256" key="1">
    <source>
        <dbReference type="SAM" id="MobiDB-lite"/>
    </source>
</evidence>
<name>A0A1D1YNH4_9ARAE</name>
<dbReference type="Pfam" id="PF06219">
    <property type="entry name" value="DUF1005"/>
    <property type="match status" value="1"/>
</dbReference>
<dbReference type="PANTHER" id="PTHR31317:SF14">
    <property type="entry name" value="DUF1005 FAMILY PROTEIN (DUF1005)"/>
    <property type="match status" value="1"/>
</dbReference>
<sequence length="475" mass="51087">RERERRGEREESESMDPCPFVRLIVEGLALKLPPVAAKPAGSGVHPSNTPCFCTLQLQNLSFSNSSPASSPKTVPLPLSSDSSASSETAVTAPTFAPTPPPPPPVVFNLDPTALQRLSGGRPATLTVSVYSGRRGSTCGFSSGRLLGRVRLGVDVWAGVERPVVMHSGWVTVGKKDARLHLVVRSEPEPRFVFQFGGEPECSPVVYQIHSGSGSRGSSLRQPVFSCKFSADRRTCARSLSLDSHMSSTHSRSSSSSSGWWVSAMGSQRGQLRREQQQQQQRMRKGWTVTIHDLSGSPVAAASMVTPFVPSPGSDRVSRSNPGAWLILQPTGLRSAAPTWKPWGRLQAWRERSPAHALGYRFDLVDDPTNGGVTVAQSAISVRRGGEFCIDPAAVEAPSSPSPSLVRCFVMGSTVEGEGKVSKPTVQVGVKHVRCMTDAALFVALGAAIDLSMDACRLFSQKLKKELRQDNRDFAS</sequence>
<dbReference type="InterPro" id="IPR010410">
    <property type="entry name" value="DUF1005"/>
</dbReference>
<dbReference type="EMBL" id="GDJX01011749">
    <property type="protein sequence ID" value="JAT56187.1"/>
    <property type="molecule type" value="Transcribed_RNA"/>
</dbReference>
<feature type="region of interest" description="Disordered" evidence="1">
    <location>
        <begin position="241"/>
        <end position="260"/>
    </location>
</feature>
<organism evidence="2">
    <name type="scientific">Anthurium amnicola</name>
    <dbReference type="NCBI Taxonomy" id="1678845"/>
    <lineage>
        <taxon>Eukaryota</taxon>
        <taxon>Viridiplantae</taxon>
        <taxon>Streptophyta</taxon>
        <taxon>Embryophyta</taxon>
        <taxon>Tracheophyta</taxon>
        <taxon>Spermatophyta</taxon>
        <taxon>Magnoliopsida</taxon>
        <taxon>Liliopsida</taxon>
        <taxon>Araceae</taxon>
        <taxon>Pothoideae</taxon>
        <taxon>Potheae</taxon>
        <taxon>Anthurium</taxon>
    </lineage>
</organism>
<feature type="region of interest" description="Disordered" evidence="1">
    <location>
        <begin position="64"/>
        <end position="104"/>
    </location>
</feature>
<evidence type="ECO:0000313" key="2">
    <source>
        <dbReference type="EMBL" id="JAT56187.1"/>
    </source>
</evidence>
<feature type="non-terminal residue" evidence="2">
    <location>
        <position position="1"/>
    </location>
</feature>
<dbReference type="PANTHER" id="PTHR31317">
    <property type="entry name" value="OS08G0163500 PROTEIN"/>
    <property type="match status" value="1"/>
</dbReference>
<reference evidence="2" key="1">
    <citation type="submission" date="2015-07" db="EMBL/GenBank/DDBJ databases">
        <title>Transcriptome Assembly of Anthurium amnicola.</title>
        <authorList>
            <person name="Suzuki J."/>
        </authorList>
    </citation>
    <scope>NUCLEOTIDE SEQUENCE</scope>
</reference>
<protein>
    <submittedName>
        <fullName evidence="2">Uncharacterized protein</fullName>
    </submittedName>
</protein>
<gene>
    <name evidence="2" type="ORF">g.68556</name>
</gene>